<evidence type="ECO:0000313" key="2">
    <source>
        <dbReference type="Proteomes" id="UP000248889"/>
    </source>
</evidence>
<dbReference type="Proteomes" id="UP000248889">
    <property type="component" value="Unassembled WGS sequence"/>
</dbReference>
<dbReference type="Pfam" id="PF00300">
    <property type="entry name" value="His_Phos_1"/>
    <property type="match status" value="1"/>
</dbReference>
<dbReference type="Gene3D" id="3.40.50.1240">
    <property type="entry name" value="Phosphoglycerate mutase-like"/>
    <property type="match status" value="1"/>
</dbReference>
<dbReference type="SUPFAM" id="SSF53254">
    <property type="entry name" value="Phosphoglycerate mutase-like"/>
    <property type="match status" value="1"/>
</dbReference>
<proteinExistence type="predicted"/>
<name>A0A2X0IPL9_9ACTN</name>
<organism evidence="1 2">
    <name type="scientific">Streptacidiphilus pinicola</name>
    <dbReference type="NCBI Taxonomy" id="2219663"/>
    <lineage>
        <taxon>Bacteria</taxon>
        <taxon>Bacillati</taxon>
        <taxon>Actinomycetota</taxon>
        <taxon>Actinomycetes</taxon>
        <taxon>Kitasatosporales</taxon>
        <taxon>Streptomycetaceae</taxon>
        <taxon>Streptacidiphilus</taxon>
    </lineage>
</organism>
<dbReference type="PANTHER" id="PTHR47623:SF1">
    <property type="entry name" value="OS09G0287300 PROTEIN"/>
    <property type="match status" value="1"/>
</dbReference>
<dbReference type="SMART" id="SM00855">
    <property type="entry name" value="PGAM"/>
    <property type="match status" value="1"/>
</dbReference>
<evidence type="ECO:0000313" key="1">
    <source>
        <dbReference type="EMBL" id="RAG85161.1"/>
    </source>
</evidence>
<accession>A0A2X0IPL9</accession>
<reference evidence="1 2" key="1">
    <citation type="submission" date="2018-06" db="EMBL/GenBank/DDBJ databases">
        <title>Streptacidiphilus pinicola sp. nov., isolated from pine grove soil.</title>
        <authorList>
            <person name="Roh S.G."/>
            <person name="Park S."/>
            <person name="Kim M.-K."/>
            <person name="Yun B.-R."/>
            <person name="Park J."/>
            <person name="Kim M.J."/>
            <person name="Kim Y.S."/>
            <person name="Kim S.B."/>
        </authorList>
    </citation>
    <scope>NUCLEOTIDE SEQUENCE [LARGE SCALE GENOMIC DNA]</scope>
    <source>
        <strain evidence="1 2">MMS16-CNU450</strain>
    </source>
</reference>
<dbReference type="OrthoDB" id="9810154at2"/>
<protein>
    <submittedName>
        <fullName evidence="1">Histidine phosphatase family protein</fullName>
    </submittedName>
</protein>
<dbReference type="AlphaFoldDB" id="A0A2X0IPL9"/>
<dbReference type="EMBL" id="QKYN01000048">
    <property type="protein sequence ID" value="RAG85161.1"/>
    <property type="molecule type" value="Genomic_DNA"/>
</dbReference>
<dbReference type="InterPro" id="IPR029033">
    <property type="entry name" value="His_PPase_superfam"/>
</dbReference>
<gene>
    <name evidence="1" type="ORF">DN069_13050</name>
</gene>
<dbReference type="InterPro" id="IPR013078">
    <property type="entry name" value="His_Pase_superF_clade-1"/>
</dbReference>
<sequence>MSVDTTRTIIVLRHAKADWPGVPDHERPLADRGRKDAANAGQWLAVADILPELTLCSTATRTRETWKLFAHELPERPRTVYDDRLYEAAPGLLIEVLQELPEDVRTVLLVGHNPGVQGLAEILSGEFDDDSLPRLRASGFPAAAVAVIDVPGPWKTLEPGLGRLRAFHAPVEVD</sequence>
<dbReference type="PANTHER" id="PTHR47623">
    <property type="entry name" value="OS09G0287300 PROTEIN"/>
    <property type="match status" value="1"/>
</dbReference>
<dbReference type="RefSeq" id="WP_111501115.1">
    <property type="nucleotide sequence ID" value="NZ_QKYN01000048.1"/>
</dbReference>
<keyword evidence="2" id="KW-1185">Reference proteome</keyword>
<comment type="caution">
    <text evidence="1">The sequence shown here is derived from an EMBL/GenBank/DDBJ whole genome shotgun (WGS) entry which is preliminary data.</text>
</comment>
<dbReference type="CDD" id="cd07067">
    <property type="entry name" value="HP_PGM_like"/>
    <property type="match status" value="1"/>
</dbReference>